<dbReference type="GO" id="GO:0009307">
    <property type="term" value="P:DNA restriction-modification system"/>
    <property type="evidence" value="ECO:0007669"/>
    <property type="project" value="UniProtKB-KW"/>
</dbReference>
<evidence type="ECO:0000313" key="5">
    <source>
        <dbReference type="EMBL" id="PWW81280.1"/>
    </source>
</evidence>
<proteinExistence type="inferred from homology"/>
<comment type="caution">
    <text evidence="5">The sequence shown here is derived from an EMBL/GenBank/DDBJ whole genome shotgun (WGS) entry which is preliminary data.</text>
</comment>
<dbReference type="PANTHER" id="PTHR30408:SF12">
    <property type="entry name" value="TYPE I RESTRICTION ENZYME MJAVIII SPECIFICITY SUBUNIT"/>
    <property type="match status" value="1"/>
</dbReference>
<evidence type="ECO:0000313" key="6">
    <source>
        <dbReference type="Proteomes" id="UP000246278"/>
    </source>
</evidence>
<dbReference type="InterPro" id="IPR044946">
    <property type="entry name" value="Restrct_endonuc_typeI_TRD_sf"/>
</dbReference>
<gene>
    <name evidence="5" type="ORF">CR164_11100</name>
</gene>
<dbReference type="PANTHER" id="PTHR30408">
    <property type="entry name" value="TYPE-1 RESTRICTION ENZYME ECOKI SPECIFICITY PROTEIN"/>
    <property type="match status" value="1"/>
</dbReference>
<keyword evidence="2" id="KW-0680">Restriction system</keyword>
<organism evidence="5 6">
    <name type="scientific">Prosthecochloris marina</name>
    <dbReference type="NCBI Taxonomy" id="2017681"/>
    <lineage>
        <taxon>Bacteria</taxon>
        <taxon>Pseudomonadati</taxon>
        <taxon>Chlorobiota</taxon>
        <taxon>Chlorobiia</taxon>
        <taxon>Chlorobiales</taxon>
        <taxon>Chlorobiaceae</taxon>
        <taxon>Prosthecochloris</taxon>
    </lineage>
</organism>
<keyword evidence="6" id="KW-1185">Reference proteome</keyword>
<dbReference type="InterPro" id="IPR052021">
    <property type="entry name" value="Type-I_RS_S_subunit"/>
</dbReference>
<evidence type="ECO:0000256" key="2">
    <source>
        <dbReference type="ARBA" id="ARBA00022747"/>
    </source>
</evidence>
<dbReference type="EMBL" id="PDNZ01000008">
    <property type="protein sequence ID" value="PWW81280.1"/>
    <property type="molecule type" value="Genomic_DNA"/>
</dbReference>
<reference evidence="6" key="1">
    <citation type="submission" date="2017-10" db="EMBL/GenBank/DDBJ databases">
        <authorList>
            <person name="Gaisin V.A."/>
            <person name="Rysina M.S."/>
            <person name="Grouzdev D.S."/>
        </authorList>
    </citation>
    <scope>NUCLEOTIDE SEQUENCE [LARGE SCALE GENOMIC DNA]</scope>
    <source>
        <strain evidence="6">V1</strain>
    </source>
</reference>
<dbReference type="AlphaFoldDB" id="A0A317T4Y7"/>
<dbReference type="OrthoDB" id="1002506at2"/>
<accession>A0A317T4Y7</accession>
<dbReference type="SUPFAM" id="SSF116734">
    <property type="entry name" value="DNA methylase specificity domain"/>
    <property type="match status" value="1"/>
</dbReference>
<evidence type="ECO:0000256" key="1">
    <source>
        <dbReference type="ARBA" id="ARBA00010923"/>
    </source>
</evidence>
<dbReference type="InterPro" id="IPR000055">
    <property type="entry name" value="Restrct_endonuc_typeI_TRD"/>
</dbReference>
<evidence type="ECO:0000256" key="3">
    <source>
        <dbReference type="ARBA" id="ARBA00023125"/>
    </source>
</evidence>
<keyword evidence="3" id="KW-0238">DNA-binding</keyword>
<dbReference type="Gene3D" id="3.90.220.20">
    <property type="entry name" value="DNA methylase specificity domains"/>
    <property type="match status" value="1"/>
</dbReference>
<name>A0A317T4Y7_9CHLB</name>
<evidence type="ECO:0000259" key="4">
    <source>
        <dbReference type="Pfam" id="PF01420"/>
    </source>
</evidence>
<dbReference type="Pfam" id="PF01420">
    <property type="entry name" value="Methylase_S"/>
    <property type="match status" value="1"/>
</dbReference>
<feature type="domain" description="Type I restriction modification DNA specificity" evidence="4">
    <location>
        <begin position="2"/>
        <end position="171"/>
    </location>
</feature>
<sequence length="193" mass="22030">MVRLKEVVTVQTGYSFRSRLDTSEKGNVAVIQMKDLRDDNNTVDCKNLVRIDMDRVKEHHFARKGDLVFRSRGLVTTSAVLLEDPGRAVVAAPLLRIRINDCDMVLPEYLNWYIGQREVQLFLDSRAKGTFQKMIGKEAIEDLEVFLPVLEKQKCIVEVAKLSDHEQALLHEIAEKKDQYISAVLMQLAKGET</sequence>
<dbReference type="RefSeq" id="WP_110024068.1">
    <property type="nucleotide sequence ID" value="NZ_PDNZ01000008.1"/>
</dbReference>
<protein>
    <recommendedName>
        <fullName evidence="4">Type I restriction modification DNA specificity domain-containing protein</fullName>
    </recommendedName>
</protein>
<dbReference type="Proteomes" id="UP000246278">
    <property type="component" value="Unassembled WGS sequence"/>
</dbReference>
<dbReference type="GO" id="GO:0003677">
    <property type="term" value="F:DNA binding"/>
    <property type="evidence" value="ECO:0007669"/>
    <property type="project" value="UniProtKB-KW"/>
</dbReference>
<dbReference type="CDD" id="cd16961">
    <property type="entry name" value="RMtype1_S_TRD-CR_like"/>
    <property type="match status" value="1"/>
</dbReference>
<comment type="similarity">
    <text evidence="1">Belongs to the type-I restriction system S methylase family.</text>
</comment>